<evidence type="ECO:0000313" key="7">
    <source>
        <dbReference type="EMBL" id="MDO6965515.1"/>
    </source>
</evidence>
<dbReference type="Proteomes" id="UP001174932">
    <property type="component" value="Unassembled WGS sequence"/>
</dbReference>
<gene>
    <name evidence="7" type="ORF">Q4481_16230</name>
</gene>
<protein>
    <submittedName>
        <fullName evidence="7">GtrA family protein</fullName>
    </submittedName>
</protein>
<name>A0ABT8YQQ3_9HYPH</name>
<evidence type="ECO:0000256" key="1">
    <source>
        <dbReference type="ARBA" id="ARBA00004141"/>
    </source>
</evidence>
<comment type="caution">
    <text evidence="7">The sequence shown here is derived from an EMBL/GenBank/DDBJ whole genome shotgun (WGS) entry which is preliminary data.</text>
</comment>
<dbReference type="EMBL" id="JAUOZU010000012">
    <property type="protein sequence ID" value="MDO6965515.1"/>
    <property type="molecule type" value="Genomic_DNA"/>
</dbReference>
<reference evidence="7" key="2">
    <citation type="submission" date="2023-07" db="EMBL/GenBank/DDBJ databases">
        <authorList>
            <person name="Shen H."/>
        </authorList>
    </citation>
    <scope>NUCLEOTIDE SEQUENCE</scope>
    <source>
        <strain evidence="7">TNR-22</strain>
    </source>
</reference>
<evidence type="ECO:0000256" key="3">
    <source>
        <dbReference type="ARBA" id="ARBA00022989"/>
    </source>
</evidence>
<evidence type="ECO:0000259" key="6">
    <source>
        <dbReference type="Pfam" id="PF04138"/>
    </source>
</evidence>
<dbReference type="InterPro" id="IPR007267">
    <property type="entry name" value="GtrA_DPMS_TM"/>
</dbReference>
<proteinExistence type="predicted"/>
<evidence type="ECO:0000313" key="8">
    <source>
        <dbReference type="Proteomes" id="UP001174932"/>
    </source>
</evidence>
<comment type="subcellular location">
    <subcellularLocation>
        <location evidence="1">Membrane</location>
        <topology evidence="1">Multi-pass membrane protein</topology>
    </subcellularLocation>
</comment>
<evidence type="ECO:0000256" key="4">
    <source>
        <dbReference type="ARBA" id="ARBA00023136"/>
    </source>
</evidence>
<keyword evidence="8" id="KW-1185">Reference proteome</keyword>
<feature type="transmembrane region" description="Helical" evidence="5">
    <location>
        <begin position="99"/>
        <end position="117"/>
    </location>
</feature>
<organism evidence="7 8">
    <name type="scientific">Rhizobium alvei</name>
    <dbReference type="NCBI Taxonomy" id="1132659"/>
    <lineage>
        <taxon>Bacteria</taxon>
        <taxon>Pseudomonadati</taxon>
        <taxon>Pseudomonadota</taxon>
        <taxon>Alphaproteobacteria</taxon>
        <taxon>Hyphomicrobiales</taxon>
        <taxon>Rhizobiaceae</taxon>
        <taxon>Rhizobium/Agrobacterium group</taxon>
        <taxon>Rhizobium</taxon>
    </lineage>
</organism>
<dbReference type="RefSeq" id="WP_304377450.1">
    <property type="nucleotide sequence ID" value="NZ_JAUOZU010000012.1"/>
</dbReference>
<keyword evidence="2 5" id="KW-0812">Transmembrane</keyword>
<reference evidence="7" key="1">
    <citation type="journal article" date="2015" name="Int. J. Syst. Evol. Microbiol.">
        <title>Rhizobium alvei sp. nov., isolated from a freshwater river.</title>
        <authorList>
            <person name="Sheu S.Y."/>
            <person name="Huang H.W."/>
            <person name="Young C.C."/>
            <person name="Chen W.M."/>
        </authorList>
    </citation>
    <scope>NUCLEOTIDE SEQUENCE</scope>
    <source>
        <strain evidence="7">TNR-22</strain>
    </source>
</reference>
<feature type="transmembrane region" description="Helical" evidence="5">
    <location>
        <begin position="71"/>
        <end position="93"/>
    </location>
</feature>
<feature type="transmembrane region" description="Helical" evidence="5">
    <location>
        <begin position="32"/>
        <end position="51"/>
    </location>
</feature>
<feature type="domain" description="GtrA/DPMS transmembrane" evidence="6">
    <location>
        <begin position="7"/>
        <end position="122"/>
    </location>
</feature>
<keyword evidence="4 5" id="KW-0472">Membrane</keyword>
<evidence type="ECO:0000256" key="2">
    <source>
        <dbReference type="ARBA" id="ARBA00022692"/>
    </source>
</evidence>
<keyword evidence="3 5" id="KW-1133">Transmembrane helix</keyword>
<accession>A0ABT8YQQ3</accession>
<dbReference type="Pfam" id="PF04138">
    <property type="entry name" value="GtrA_DPMS_TM"/>
    <property type="match status" value="1"/>
</dbReference>
<evidence type="ECO:0000256" key="5">
    <source>
        <dbReference type="SAM" id="Phobius"/>
    </source>
</evidence>
<sequence>MKRFFWFLVAGASGFAADAGMLALLLYVTPLGPFGARILAIAFALFVTWSINRAITFGRSRFPLVVEGARYSSVGIASAVLNYGIYAGILLLVPALSPLVAIAIASLLAMAFSWTGYSRFVFQK</sequence>